<dbReference type="EMBL" id="JARJLG010000040">
    <property type="protein sequence ID" value="KAJ7763642.1"/>
    <property type="molecule type" value="Genomic_DNA"/>
</dbReference>
<gene>
    <name evidence="2" type="ORF">DFH07DRAFT_738758</name>
</gene>
<organism evidence="2 3">
    <name type="scientific">Mycena maculata</name>
    <dbReference type="NCBI Taxonomy" id="230809"/>
    <lineage>
        <taxon>Eukaryota</taxon>
        <taxon>Fungi</taxon>
        <taxon>Dikarya</taxon>
        <taxon>Basidiomycota</taxon>
        <taxon>Agaricomycotina</taxon>
        <taxon>Agaricomycetes</taxon>
        <taxon>Agaricomycetidae</taxon>
        <taxon>Agaricales</taxon>
        <taxon>Marasmiineae</taxon>
        <taxon>Mycenaceae</taxon>
        <taxon>Mycena</taxon>
    </lineage>
</organism>
<evidence type="ECO:0000313" key="3">
    <source>
        <dbReference type="Proteomes" id="UP001215280"/>
    </source>
</evidence>
<proteinExistence type="predicted"/>
<dbReference type="GO" id="GO:0016747">
    <property type="term" value="F:acyltransferase activity, transferring groups other than amino-acyl groups"/>
    <property type="evidence" value="ECO:0007669"/>
    <property type="project" value="InterPro"/>
</dbReference>
<dbReference type="Pfam" id="PF13302">
    <property type="entry name" value="Acetyltransf_3"/>
    <property type="match status" value="1"/>
</dbReference>
<protein>
    <submittedName>
        <fullName evidence="2">Acyl-CoA N-acyltransferase</fullName>
    </submittedName>
</protein>
<reference evidence="2" key="1">
    <citation type="submission" date="2023-03" db="EMBL/GenBank/DDBJ databases">
        <title>Massive genome expansion in bonnet fungi (Mycena s.s.) driven by repeated elements and novel gene families across ecological guilds.</title>
        <authorList>
            <consortium name="Lawrence Berkeley National Laboratory"/>
            <person name="Harder C.B."/>
            <person name="Miyauchi S."/>
            <person name="Viragh M."/>
            <person name="Kuo A."/>
            <person name="Thoen E."/>
            <person name="Andreopoulos B."/>
            <person name="Lu D."/>
            <person name="Skrede I."/>
            <person name="Drula E."/>
            <person name="Henrissat B."/>
            <person name="Morin E."/>
            <person name="Kohler A."/>
            <person name="Barry K."/>
            <person name="LaButti K."/>
            <person name="Morin E."/>
            <person name="Salamov A."/>
            <person name="Lipzen A."/>
            <person name="Mereny Z."/>
            <person name="Hegedus B."/>
            <person name="Baldrian P."/>
            <person name="Stursova M."/>
            <person name="Weitz H."/>
            <person name="Taylor A."/>
            <person name="Grigoriev I.V."/>
            <person name="Nagy L.G."/>
            <person name="Martin F."/>
            <person name="Kauserud H."/>
        </authorList>
    </citation>
    <scope>NUCLEOTIDE SEQUENCE</scope>
    <source>
        <strain evidence="2">CBHHK188m</strain>
    </source>
</reference>
<dbReference type="InterPro" id="IPR016181">
    <property type="entry name" value="Acyl_CoA_acyltransferase"/>
</dbReference>
<dbReference type="PROSITE" id="PS51186">
    <property type="entry name" value="GNAT"/>
    <property type="match status" value="1"/>
</dbReference>
<keyword evidence="3" id="KW-1185">Reference proteome</keyword>
<name>A0AAD7JHQ5_9AGAR</name>
<dbReference type="AlphaFoldDB" id="A0AAD7JHQ5"/>
<dbReference type="Proteomes" id="UP001215280">
    <property type="component" value="Unassembled WGS sequence"/>
</dbReference>
<accession>A0AAD7JHQ5</accession>
<evidence type="ECO:0000259" key="1">
    <source>
        <dbReference type="PROSITE" id="PS51186"/>
    </source>
</evidence>
<dbReference type="PANTHER" id="PTHR43610:SF1">
    <property type="entry name" value="N-ACETYLTRANSFERASE DOMAIN-CONTAINING PROTEIN"/>
    <property type="match status" value="1"/>
</dbReference>
<evidence type="ECO:0000313" key="2">
    <source>
        <dbReference type="EMBL" id="KAJ7763642.1"/>
    </source>
</evidence>
<dbReference type="Gene3D" id="3.40.630.30">
    <property type="match status" value="1"/>
</dbReference>
<dbReference type="PANTHER" id="PTHR43610">
    <property type="entry name" value="BLL6696 PROTEIN"/>
    <property type="match status" value="1"/>
</dbReference>
<dbReference type="InterPro" id="IPR000182">
    <property type="entry name" value="GNAT_dom"/>
</dbReference>
<feature type="domain" description="N-acetyltransferase" evidence="1">
    <location>
        <begin position="14"/>
        <end position="182"/>
    </location>
</feature>
<sequence>MFLTHPIISKAGRVALVSPSEIDDQDVVYLWNDPATRRFQRFLPERVSNADIRAQRLAWAADPNVCAFNVHALKPTGKSEFVGVARIHHIDRYYGNSCEVGLTMSSMHFGAGLGRAAIHTVLEYVFEERKFRRVVFHTAVENHVIRGWLERLGATLEGIERDFYADGTSGYTDACVYSILDREWVGGCKARMEQGIFGASKSRL</sequence>
<dbReference type="SUPFAM" id="SSF55729">
    <property type="entry name" value="Acyl-CoA N-acyltransferases (Nat)"/>
    <property type="match status" value="1"/>
</dbReference>
<comment type="caution">
    <text evidence="2">The sequence shown here is derived from an EMBL/GenBank/DDBJ whole genome shotgun (WGS) entry which is preliminary data.</text>
</comment>